<evidence type="ECO:0000313" key="1">
    <source>
        <dbReference type="EMBL" id="UMM42306.1"/>
    </source>
</evidence>
<dbReference type="EMBL" id="CP092625">
    <property type="protein sequence ID" value="UMM42306.1"/>
    <property type="molecule type" value="Genomic_DNA"/>
</dbReference>
<sequence length="207" mass="23891">MMQEKNIRFVVFKPQMLEDFQKQKIKTYFPENSMVIPELDCYLDAINVIYTIDGLENPMYVKSNAASDFPRAMMKQAKIVCFIRSGMEIFKTSFAGIPIELHHNSAGYKLSKTWQDEHGGIMSLRSNIDSKEHRIFIEWVPPMDWRTRDKGHPDKTEKDLIDKISGTPGVLSHNLFGEKKCHFIENGDNFKMTYRGPAKGFNGTVFV</sequence>
<reference evidence="1 2" key="1">
    <citation type="submission" date="2022-04" db="EMBL/GenBank/DDBJ databases">
        <title>Chromosome-level reference genomes for two strains of Caenorhabditis briggsae: an improved platform for comparative genomics.</title>
        <authorList>
            <person name="Stevens L."/>
            <person name="Andersen E."/>
        </authorList>
    </citation>
    <scope>NUCLEOTIDE SEQUENCE [LARGE SCALE GENOMIC DNA]</scope>
    <source>
        <strain evidence="1">VX34</strain>
        <tissue evidence="1">Whole-organism</tissue>
    </source>
</reference>
<dbReference type="AlphaFoldDB" id="A0AAE9JTT0"/>
<organism evidence="1 2">
    <name type="scientific">Caenorhabditis briggsae</name>
    <dbReference type="NCBI Taxonomy" id="6238"/>
    <lineage>
        <taxon>Eukaryota</taxon>
        <taxon>Metazoa</taxon>
        <taxon>Ecdysozoa</taxon>
        <taxon>Nematoda</taxon>
        <taxon>Chromadorea</taxon>
        <taxon>Rhabditida</taxon>
        <taxon>Rhabditina</taxon>
        <taxon>Rhabditomorpha</taxon>
        <taxon>Rhabditoidea</taxon>
        <taxon>Rhabditidae</taxon>
        <taxon>Peloderinae</taxon>
        <taxon>Caenorhabditis</taxon>
    </lineage>
</organism>
<evidence type="ECO:0000313" key="2">
    <source>
        <dbReference type="Proteomes" id="UP000829354"/>
    </source>
</evidence>
<keyword evidence="2" id="KW-1185">Reference proteome</keyword>
<gene>
    <name evidence="1" type="ORF">L5515_018183</name>
</gene>
<accession>A0AAE9JTT0</accession>
<protein>
    <submittedName>
        <fullName evidence="1">Uncharacterized protein</fullName>
    </submittedName>
</protein>
<proteinExistence type="predicted"/>
<name>A0AAE9JTT0_CAEBR</name>
<dbReference type="Proteomes" id="UP000829354">
    <property type="component" value="Chromosome X"/>
</dbReference>